<evidence type="ECO:0000313" key="4">
    <source>
        <dbReference type="Proteomes" id="UP000277294"/>
    </source>
</evidence>
<dbReference type="SMART" id="SM00869">
    <property type="entry name" value="Autotransporter"/>
    <property type="match status" value="1"/>
</dbReference>
<evidence type="ECO:0000259" key="2">
    <source>
        <dbReference type="PROSITE" id="PS51208"/>
    </source>
</evidence>
<dbReference type="Pfam" id="PF03797">
    <property type="entry name" value="Autotransporter"/>
    <property type="match status" value="1"/>
</dbReference>
<accession>A0A3P4B4U8</accession>
<dbReference type="InterPro" id="IPR036709">
    <property type="entry name" value="Autotransporte_beta_dom_sf"/>
</dbReference>
<keyword evidence="4" id="KW-1185">Reference proteome</keyword>
<dbReference type="PROSITE" id="PS51208">
    <property type="entry name" value="AUTOTRANSPORTER"/>
    <property type="match status" value="1"/>
</dbReference>
<dbReference type="InterPro" id="IPR005546">
    <property type="entry name" value="Autotransporte_beta"/>
</dbReference>
<organism evidence="3 4">
    <name type="scientific">Pigmentiphaga humi</name>
    <dbReference type="NCBI Taxonomy" id="2478468"/>
    <lineage>
        <taxon>Bacteria</taxon>
        <taxon>Pseudomonadati</taxon>
        <taxon>Pseudomonadota</taxon>
        <taxon>Betaproteobacteria</taxon>
        <taxon>Burkholderiales</taxon>
        <taxon>Alcaligenaceae</taxon>
        <taxon>Pigmentiphaga</taxon>
    </lineage>
</organism>
<dbReference type="EMBL" id="UWPJ01000023">
    <property type="protein sequence ID" value="VCU70690.1"/>
    <property type="molecule type" value="Genomic_DNA"/>
</dbReference>
<name>A0A3P4B4U8_9BURK</name>
<dbReference type="Gene3D" id="2.40.128.130">
    <property type="entry name" value="Autotransporter beta-domain"/>
    <property type="match status" value="1"/>
</dbReference>
<feature type="region of interest" description="Disordered" evidence="1">
    <location>
        <begin position="1286"/>
        <end position="1307"/>
    </location>
</feature>
<protein>
    <submittedName>
        <fullName evidence="3">Autotransporter beta-domain protein</fullName>
    </submittedName>
</protein>
<evidence type="ECO:0000313" key="3">
    <source>
        <dbReference type="EMBL" id="VCU70690.1"/>
    </source>
</evidence>
<feature type="domain" description="Autotransporter" evidence="2">
    <location>
        <begin position="1302"/>
        <end position="1584"/>
    </location>
</feature>
<evidence type="ECO:0000256" key="1">
    <source>
        <dbReference type="SAM" id="MobiDB-lite"/>
    </source>
</evidence>
<reference evidence="3 4" key="1">
    <citation type="submission" date="2018-10" db="EMBL/GenBank/DDBJ databases">
        <authorList>
            <person name="Criscuolo A."/>
        </authorList>
    </citation>
    <scope>NUCLEOTIDE SEQUENCE [LARGE SCALE GENOMIC DNA]</scope>
    <source>
        <strain evidence="3">DnA1</strain>
    </source>
</reference>
<dbReference type="Proteomes" id="UP000277294">
    <property type="component" value="Unassembled WGS sequence"/>
</dbReference>
<proteinExistence type="predicted"/>
<gene>
    <name evidence="3" type="ORF">PIGHUM_02766</name>
</gene>
<sequence>MSVTGSNTQGSAVTVTSGGKTRAYTAAIITSGDDAAGILAQSVGGGGGRGGASTSTAQSGGANAVSLGLGGAAGSGSSGGAVNVCGQVSGGACTSAMTGAAILTAGVHSTGILAQSIGGGGGSGGSSSSIASANAGGADGGSSFGASLGGKTGGGGSGGAVAVNTNVTVQTLGDMSAAVLAQSIGGGGGEGGGASAGATGGNKVSASLALGGTGGSGGNGGSVTVALGGSGAEIVTGGANAPAVVAQSVGGGGGTAGMAATTSSATGAYTPSIGGALGGTGGSGGNGGTVNLTSNVAVTTTGMQSIGLLAQSIGGGGGLATASTGNAAIFSGTMTLGSKGGSGGAGGAAYVTASGSVTTYGLFSSGIVAQSVGGGGGVSAVRASNVVLGGTADDASGVVNLSSNAVVTTVGGASAGLVAQSIASGGLATSGGSATLGGAPSGSNGAAVNVCNSIVGGNCASNSAIGGSIATWGDASIGLLAQSIGGGGGAVLASGNAVSADFKNGVGYSGTVTTVQNAGISTAGAGSAGVLAQSVGGGGGTVVAAYNNAGNASYAANLGGSGMSNDYGAAVSVTAYEHAIGTAGPNAPGVVAQSIGAGGGYYSASNLAAGGKMNVSFTLGADAGSGVANAVKIGLGSGGAATAVSTAGANSAAVVAQSIGGGGGIASFYGAPGGSAVNGTVTGQLGQVGGSGMSGTVNVSGSAIIRTTGLQSAGLLAQSITGGGGLALAASSDNSLFSGTVRLGSTKGGSNYTNPVAVNLTGGSIATSGAMSPGIVAQDIGGGGGLSLVDATNVVLGGVTNSSSYTGSTSNNSAAVTNGAAITTSGAGSIGIVAQSVAGGGGLAYASGSATLGGAPSGSNAGAVLVNSNAAISTSGVNAFGILAQSVGGGGGAVISTGGAVAPTFKAGSGNASAVTVNVNASIATTGAGAHGVVAQSVRGGGGLVTNGTTTVMQGGTSGSSGLVKVNVASGVNVVATGQGAVGIKTWSSTDPIVNIASGATVVGGTGGSALEFEGPTNELNNSGSVGSIDGADGAAVRTISGDTTVNNSGALQGNIHLAKDGSNLVHNLGTGTLVAGSTLDLGDTGLLRNDGVLANGNAAGSVTRITGSLEQSASGVMDLRVDHANARIDAFEVSGSAKLLGSLRPTLVNGGLIAPGTTPLGSFLHAADGVDASGLSIGNTAILSFALHRSGNDVSLSSTADFSPLGLGADSQQIGALIARAQSQGLQHFQPLVAGLVQIPTVTELSQAYWNVSGAAASSVAMVGEQMGTAFNRVLLQRATDVRPSRAAVPPGSRQPGGEAWQDGRDNTWAQIYGDSTRMGMDDARSNGNLSSRSLGLVIGHDSKVSPDTTVGVALGSGVAHFDVGDHFNGRNNALQVGAYALQRAGAAYAAAAVSYSLHRMTTDRSLPAIQSTYATDFHAHSVGSRVEAGYRFEGESFAVTPYAALQLQRVTTPGYAETGGSGAAADLTLAYQRRSANYVRTELGLAFDKNFALEGGKSLAVRTSAAWAHNHSDNPDLHTSFNALGAGNFTSSALAPTSDLALVSAGVELRLANRLSVGVSLYGEFGHRTQAVAGRALMRYQW</sequence>
<dbReference type="SUPFAM" id="SSF103515">
    <property type="entry name" value="Autotransporter"/>
    <property type="match status" value="1"/>
</dbReference>